<dbReference type="PANTHER" id="PTHR36066:SF8">
    <property type="entry name" value="TRANSCRIPTION FACTOR SAC51"/>
    <property type="match status" value="1"/>
</dbReference>
<keyword evidence="2" id="KW-1185">Reference proteome</keyword>
<name>A0AAN9JR54_CLITE</name>
<sequence length="407" mass="45463">MVCQAASQTRFRALKHENGIEGESTIIVRVIACFQPLHDCQAEYFRHLLKPVTTIASIGHCFGWMVKDHRAWPYPQHVAWPSPYLNCSCTLAEPSSCVHSAYLNSNTCIFPAASVFPGSTAPAMPNLKTELTNEYHNSQSCLKEAHTGGAMQNANYASLQKNLLIFDHSGNKTRLLYSPVFPLVQSPIVTATKCAQAYDVNQEAQAAKVGQKHLPIYSLPEESDKDHIINEVSEMHEDTEEINALLYSDDSDFSSDGDDEVTSTGHSPMVTKRTNVMQEQFEDTKEEVASSDWPNKRQKLFDGGYNRLSPLVDSVTSVRLNEMCEYVSDAESKYSSSRVYSARQTKGDNSTAADFQLKKDKIRESLRVLENLIPGAKGKHPLLVIDDTIEYLKSFMSQTQTGTLKYQ</sequence>
<dbReference type="EMBL" id="JAYKXN010000003">
    <property type="protein sequence ID" value="KAK7302563.1"/>
    <property type="molecule type" value="Genomic_DNA"/>
</dbReference>
<dbReference type="Proteomes" id="UP001359559">
    <property type="component" value="Unassembled WGS sequence"/>
</dbReference>
<comment type="caution">
    <text evidence="1">The sequence shown here is derived from an EMBL/GenBank/DDBJ whole genome shotgun (WGS) entry which is preliminary data.</text>
</comment>
<dbReference type="AlphaFoldDB" id="A0AAN9JR54"/>
<reference evidence="1 2" key="1">
    <citation type="submission" date="2024-01" db="EMBL/GenBank/DDBJ databases">
        <title>The genomes of 5 underutilized Papilionoideae crops provide insights into root nodulation and disease resistance.</title>
        <authorList>
            <person name="Yuan L."/>
        </authorList>
    </citation>
    <scope>NUCLEOTIDE SEQUENCE [LARGE SCALE GENOMIC DNA]</scope>
    <source>
        <strain evidence="1">LY-2023</strain>
        <tissue evidence="1">Leaf</tissue>
    </source>
</reference>
<protein>
    <submittedName>
        <fullName evidence="1">Uncharacterized protein</fullName>
    </submittedName>
</protein>
<evidence type="ECO:0000313" key="1">
    <source>
        <dbReference type="EMBL" id="KAK7302563.1"/>
    </source>
</evidence>
<proteinExistence type="predicted"/>
<gene>
    <name evidence="1" type="ORF">RJT34_13455</name>
</gene>
<dbReference type="PANTHER" id="PTHR36066">
    <property type="entry name" value="TRANSCRIPTION FACTOR BHLH145"/>
    <property type="match status" value="1"/>
</dbReference>
<evidence type="ECO:0000313" key="2">
    <source>
        <dbReference type="Proteomes" id="UP001359559"/>
    </source>
</evidence>
<accession>A0AAN9JR54</accession>
<dbReference type="InterPro" id="IPR037546">
    <property type="entry name" value="SAC51-like"/>
</dbReference>
<organism evidence="1 2">
    <name type="scientific">Clitoria ternatea</name>
    <name type="common">Butterfly pea</name>
    <dbReference type="NCBI Taxonomy" id="43366"/>
    <lineage>
        <taxon>Eukaryota</taxon>
        <taxon>Viridiplantae</taxon>
        <taxon>Streptophyta</taxon>
        <taxon>Embryophyta</taxon>
        <taxon>Tracheophyta</taxon>
        <taxon>Spermatophyta</taxon>
        <taxon>Magnoliopsida</taxon>
        <taxon>eudicotyledons</taxon>
        <taxon>Gunneridae</taxon>
        <taxon>Pentapetalae</taxon>
        <taxon>rosids</taxon>
        <taxon>fabids</taxon>
        <taxon>Fabales</taxon>
        <taxon>Fabaceae</taxon>
        <taxon>Papilionoideae</taxon>
        <taxon>50 kb inversion clade</taxon>
        <taxon>NPAAA clade</taxon>
        <taxon>indigoferoid/millettioid clade</taxon>
        <taxon>Phaseoleae</taxon>
        <taxon>Clitoria</taxon>
    </lineage>
</organism>
<dbReference type="Pfam" id="PF23173">
    <property type="entry name" value="bHLH_SAC51"/>
    <property type="match status" value="1"/>
</dbReference>